<evidence type="ECO:0000259" key="6">
    <source>
        <dbReference type="Pfam" id="PF08386"/>
    </source>
</evidence>
<accession>A0ABT2J2W2</accession>
<dbReference type="SUPFAM" id="SSF53474">
    <property type="entry name" value="alpha/beta-Hydrolases"/>
    <property type="match status" value="1"/>
</dbReference>
<sequence>MALAALLLTTAAVTAVPVAASQSVGLREFYEQRPEWSPCDFDAEVSCASIEVPLDYRDPGGERISIAVSRQAAAQPATRRGVLFSNPGGPGGSGLVTVDASGDTVSWPKDRFADTPLSRHYDLIGFDPRGVGRSTSLSCEQPTTAKPLTSRPTEADFDTAIEWANQAQAGCEQVSGDLLPHINTRDTARDMDVLRGVLGAKKINYVGYSYGTYLGAVYGTLFPEHLDRSVLDSAVPGNMDWRRTQMNSAVAAKRNVEQWAEWTAHRDGRYHLGASRAEVLATVAAVSAKLPETTEQFGSQRTRFDKEVGFAAALRPDWDRLAELVRETRATGTFPAPVPPAAPSGTGLLTGYIPVNQTVHCETEWPTDLDTYRRDTALFSEKYPYGAGAVTAMPDPCTFRAEPPKERATTLRRAGYPTGLVVQAEGDIQTAYSGGVEMARRLHNRLITVVDDGNHGQYARRGNACLDDAVTRYLLDGTLPAADLTCPGQPRPAIPVTR</sequence>
<evidence type="ECO:0000256" key="1">
    <source>
        <dbReference type="ARBA" id="ARBA00010088"/>
    </source>
</evidence>
<evidence type="ECO:0000313" key="7">
    <source>
        <dbReference type="EMBL" id="MCT2582195.1"/>
    </source>
</evidence>
<dbReference type="EMBL" id="JAFFZE010000004">
    <property type="protein sequence ID" value="MCT2582195.1"/>
    <property type="molecule type" value="Genomic_DNA"/>
</dbReference>
<evidence type="ECO:0000256" key="2">
    <source>
        <dbReference type="ARBA" id="ARBA00022729"/>
    </source>
</evidence>
<feature type="chain" id="PRO_5047411381" evidence="4">
    <location>
        <begin position="21"/>
        <end position="498"/>
    </location>
</feature>
<dbReference type="InterPro" id="IPR051601">
    <property type="entry name" value="Serine_prot/Carboxylest_S33"/>
</dbReference>
<keyword evidence="2 4" id="KW-0732">Signal</keyword>
<organism evidence="7 8">
    <name type="scientific">Actinophytocola gossypii</name>
    <dbReference type="NCBI Taxonomy" id="2812003"/>
    <lineage>
        <taxon>Bacteria</taxon>
        <taxon>Bacillati</taxon>
        <taxon>Actinomycetota</taxon>
        <taxon>Actinomycetes</taxon>
        <taxon>Pseudonocardiales</taxon>
        <taxon>Pseudonocardiaceae</taxon>
    </lineage>
</organism>
<feature type="domain" description="AB hydrolase-1" evidence="5">
    <location>
        <begin position="86"/>
        <end position="320"/>
    </location>
</feature>
<dbReference type="GO" id="GO:0016787">
    <property type="term" value="F:hydrolase activity"/>
    <property type="evidence" value="ECO:0007669"/>
    <property type="project" value="UniProtKB-KW"/>
</dbReference>
<dbReference type="Pfam" id="PF08386">
    <property type="entry name" value="Abhydrolase_4"/>
    <property type="match status" value="1"/>
</dbReference>
<gene>
    <name evidence="7" type="ORF">JT362_03525</name>
</gene>
<reference evidence="7 8" key="1">
    <citation type="submission" date="2021-02" db="EMBL/GenBank/DDBJ databases">
        <title>Actinophytocola xerophila sp. nov., isolated from soil of cotton cropping field.</title>
        <authorList>
            <person name="Huang R."/>
            <person name="Chen X."/>
            <person name="Ge X."/>
            <person name="Liu W."/>
        </authorList>
    </citation>
    <scope>NUCLEOTIDE SEQUENCE [LARGE SCALE GENOMIC DNA]</scope>
    <source>
        <strain evidence="7 8">S1-96</strain>
    </source>
</reference>
<dbReference type="RefSeq" id="WP_260189542.1">
    <property type="nucleotide sequence ID" value="NZ_JAFFZE010000004.1"/>
</dbReference>
<keyword evidence="3 7" id="KW-0378">Hydrolase</keyword>
<evidence type="ECO:0000256" key="4">
    <source>
        <dbReference type="SAM" id="SignalP"/>
    </source>
</evidence>
<dbReference type="Pfam" id="PF00561">
    <property type="entry name" value="Abhydrolase_1"/>
    <property type="match status" value="1"/>
</dbReference>
<dbReference type="Gene3D" id="3.40.50.1820">
    <property type="entry name" value="alpha/beta hydrolase"/>
    <property type="match status" value="1"/>
</dbReference>
<feature type="signal peptide" evidence="4">
    <location>
        <begin position="1"/>
        <end position="20"/>
    </location>
</feature>
<dbReference type="PANTHER" id="PTHR43248">
    <property type="entry name" value="2-SUCCINYL-6-HYDROXY-2,4-CYCLOHEXADIENE-1-CARBOXYLATE SYNTHASE"/>
    <property type="match status" value="1"/>
</dbReference>
<evidence type="ECO:0000259" key="5">
    <source>
        <dbReference type="Pfam" id="PF00561"/>
    </source>
</evidence>
<evidence type="ECO:0000256" key="3">
    <source>
        <dbReference type="ARBA" id="ARBA00022801"/>
    </source>
</evidence>
<keyword evidence="8" id="KW-1185">Reference proteome</keyword>
<proteinExistence type="inferred from homology"/>
<comment type="similarity">
    <text evidence="1">Belongs to the peptidase S33 family.</text>
</comment>
<dbReference type="PANTHER" id="PTHR43248:SF29">
    <property type="entry name" value="TRIPEPTIDYL AMINOPEPTIDASE"/>
    <property type="match status" value="1"/>
</dbReference>
<dbReference type="Proteomes" id="UP001156441">
    <property type="component" value="Unassembled WGS sequence"/>
</dbReference>
<comment type="caution">
    <text evidence="7">The sequence shown here is derived from an EMBL/GenBank/DDBJ whole genome shotgun (WGS) entry which is preliminary data.</text>
</comment>
<protein>
    <submittedName>
        <fullName evidence="7">Alpha/beta fold hydrolase</fullName>
    </submittedName>
</protein>
<dbReference type="InterPro" id="IPR000073">
    <property type="entry name" value="AB_hydrolase_1"/>
</dbReference>
<name>A0ABT2J2W2_9PSEU</name>
<dbReference type="InterPro" id="IPR029058">
    <property type="entry name" value="AB_hydrolase_fold"/>
</dbReference>
<feature type="domain" description="Peptidase S33 tripeptidyl aminopeptidase-like C-terminal" evidence="6">
    <location>
        <begin position="391"/>
        <end position="486"/>
    </location>
</feature>
<evidence type="ECO:0000313" key="8">
    <source>
        <dbReference type="Proteomes" id="UP001156441"/>
    </source>
</evidence>
<dbReference type="InterPro" id="IPR013595">
    <property type="entry name" value="Pept_S33_TAP-like_C"/>
</dbReference>